<dbReference type="Pfam" id="PF00656">
    <property type="entry name" value="Peptidase_C14"/>
    <property type="match status" value="1"/>
</dbReference>
<dbReference type="PANTHER" id="PTHR22576:SF37">
    <property type="entry name" value="MUCOSA-ASSOCIATED LYMPHOID TISSUE LYMPHOMA TRANSLOCATION PROTEIN 1"/>
    <property type="match status" value="1"/>
</dbReference>
<evidence type="ECO:0000313" key="3">
    <source>
        <dbReference type="EMBL" id="VDK20166.1"/>
    </source>
</evidence>
<accession>A0A0M3J590</accession>
<gene>
    <name evidence="3" type="ORF">ASIM_LOCUS2573</name>
</gene>
<dbReference type="PROSITE" id="PS50835">
    <property type="entry name" value="IG_LIKE"/>
    <property type="match status" value="1"/>
</dbReference>
<dbReference type="Gene3D" id="3.40.50.1460">
    <property type="match status" value="1"/>
</dbReference>
<dbReference type="InterPro" id="IPR052039">
    <property type="entry name" value="Caspase-related_regulators"/>
</dbReference>
<dbReference type="PANTHER" id="PTHR22576">
    <property type="entry name" value="MUCOSA ASSOCIATED LYMPHOID TISSUE LYMPHOMA TRANSLOCATION PROTEIN 1/PARACASPASE"/>
    <property type="match status" value="1"/>
</dbReference>
<dbReference type="SUPFAM" id="SSF52129">
    <property type="entry name" value="Caspase-like"/>
    <property type="match status" value="1"/>
</dbReference>
<dbReference type="Gene3D" id="2.60.40.10">
    <property type="entry name" value="Immunoglobulins"/>
    <property type="match status" value="1"/>
</dbReference>
<dbReference type="EMBL" id="UYRR01003516">
    <property type="protein sequence ID" value="VDK20166.1"/>
    <property type="molecule type" value="Genomic_DNA"/>
</dbReference>
<dbReference type="AlphaFoldDB" id="A0A0M3J590"/>
<dbReference type="GO" id="GO:0004197">
    <property type="term" value="F:cysteine-type endopeptidase activity"/>
    <property type="evidence" value="ECO:0007669"/>
    <property type="project" value="InterPro"/>
</dbReference>
<dbReference type="SUPFAM" id="SSF48726">
    <property type="entry name" value="Immunoglobulin"/>
    <property type="match status" value="1"/>
</dbReference>
<evidence type="ECO:0000259" key="1">
    <source>
        <dbReference type="PROSITE" id="PS50208"/>
    </source>
</evidence>
<dbReference type="InterPro" id="IPR029030">
    <property type="entry name" value="Caspase-like_dom_sf"/>
</dbReference>
<dbReference type="WBParaSite" id="ASIM_0000272001-mRNA-1">
    <property type="protein sequence ID" value="ASIM_0000272001-mRNA-1"/>
    <property type="gene ID" value="ASIM_0000272001"/>
</dbReference>
<protein>
    <submittedName>
        <fullName evidence="5">Ig-like domain-containing protein</fullName>
    </submittedName>
</protein>
<dbReference type="InterPro" id="IPR007110">
    <property type="entry name" value="Ig-like_dom"/>
</dbReference>
<dbReference type="OrthoDB" id="412369at2759"/>
<evidence type="ECO:0000259" key="2">
    <source>
        <dbReference type="PROSITE" id="PS50835"/>
    </source>
</evidence>
<sequence>IIRNKHVSNKQISVPLIWSRAQQVIVTPFGQKSDLLKLVCHAKSFPHPHFQWLDDGREIDNETTDTCVCSAKNVYSCRVWNEVENRSDLSVFYRAPGKQFRSELVSGLVDLSAFVSVDDEVCDRCKQEQLARLQRIMDDQDGDKTQPDMETQQLFASDKVALIISNCNYEYLPDLITPHCDAETLAQALQDMNYKTVTLGNLNLAEMQFIIREYKKLLGNGVYGMLYYHV</sequence>
<dbReference type="Proteomes" id="UP000267096">
    <property type="component" value="Unassembled WGS sequence"/>
</dbReference>
<reference evidence="5" key="1">
    <citation type="submission" date="2017-02" db="UniProtKB">
        <authorList>
            <consortium name="WormBaseParasite"/>
        </authorList>
    </citation>
    <scope>IDENTIFICATION</scope>
</reference>
<dbReference type="GO" id="GO:0006508">
    <property type="term" value="P:proteolysis"/>
    <property type="evidence" value="ECO:0007669"/>
    <property type="project" value="InterPro"/>
</dbReference>
<keyword evidence="4" id="KW-1185">Reference proteome</keyword>
<organism evidence="5">
    <name type="scientific">Anisakis simplex</name>
    <name type="common">Herring worm</name>
    <dbReference type="NCBI Taxonomy" id="6269"/>
    <lineage>
        <taxon>Eukaryota</taxon>
        <taxon>Metazoa</taxon>
        <taxon>Ecdysozoa</taxon>
        <taxon>Nematoda</taxon>
        <taxon>Chromadorea</taxon>
        <taxon>Rhabditida</taxon>
        <taxon>Spirurina</taxon>
        <taxon>Ascaridomorpha</taxon>
        <taxon>Ascaridoidea</taxon>
        <taxon>Anisakidae</taxon>
        <taxon>Anisakis</taxon>
        <taxon>Anisakis simplex complex</taxon>
    </lineage>
</organism>
<name>A0A0M3J590_ANISI</name>
<feature type="domain" description="Ig-like" evidence="2">
    <location>
        <begin position="15"/>
        <end position="90"/>
    </location>
</feature>
<proteinExistence type="predicted"/>
<evidence type="ECO:0000313" key="4">
    <source>
        <dbReference type="Proteomes" id="UP000267096"/>
    </source>
</evidence>
<reference evidence="3 4" key="2">
    <citation type="submission" date="2018-11" db="EMBL/GenBank/DDBJ databases">
        <authorList>
            <consortium name="Pathogen Informatics"/>
        </authorList>
    </citation>
    <scope>NUCLEOTIDE SEQUENCE [LARGE SCALE GENOMIC DNA]</scope>
</reference>
<dbReference type="InterPro" id="IPR036179">
    <property type="entry name" value="Ig-like_dom_sf"/>
</dbReference>
<evidence type="ECO:0000313" key="5">
    <source>
        <dbReference type="WBParaSite" id="ASIM_0000272001-mRNA-1"/>
    </source>
</evidence>
<dbReference type="InterPro" id="IPR013783">
    <property type="entry name" value="Ig-like_fold"/>
</dbReference>
<dbReference type="PROSITE" id="PS50208">
    <property type="entry name" value="CASPASE_P20"/>
    <property type="match status" value="1"/>
</dbReference>
<dbReference type="InterPro" id="IPR011600">
    <property type="entry name" value="Pept_C14_caspase"/>
</dbReference>
<feature type="domain" description="Caspase family p20" evidence="1">
    <location>
        <begin position="157"/>
        <end position="221"/>
    </location>
</feature>
<dbReference type="InterPro" id="IPR001309">
    <property type="entry name" value="Pept_C14_p20"/>
</dbReference>